<evidence type="ECO:0008006" key="12">
    <source>
        <dbReference type="Google" id="ProtNLM"/>
    </source>
</evidence>
<name>A0A0W0VER5_9GAMM</name>
<accession>A0A0W0VER5</accession>
<dbReference type="STRING" id="45067.Llan_2502"/>
<evidence type="ECO:0000259" key="9">
    <source>
        <dbReference type="PROSITE" id="PS50929"/>
    </source>
</evidence>
<feature type="transmembrane region" description="Helical" evidence="7">
    <location>
        <begin position="264"/>
        <end position="283"/>
    </location>
</feature>
<evidence type="ECO:0000256" key="6">
    <source>
        <dbReference type="ARBA" id="ARBA00023136"/>
    </source>
</evidence>
<dbReference type="Gene3D" id="1.20.1560.10">
    <property type="entry name" value="ABC transporter type 1, transmembrane domain"/>
    <property type="match status" value="1"/>
</dbReference>
<evidence type="ECO:0000256" key="1">
    <source>
        <dbReference type="ARBA" id="ARBA00004651"/>
    </source>
</evidence>
<keyword evidence="4" id="KW-0067">ATP-binding</keyword>
<dbReference type="PATRIC" id="fig|45067.4.peg.2630"/>
<keyword evidence="5 7" id="KW-1133">Transmembrane helix</keyword>
<dbReference type="PANTHER" id="PTHR24221">
    <property type="entry name" value="ATP-BINDING CASSETTE SUB-FAMILY B"/>
    <property type="match status" value="1"/>
</dbReference>
<evidence type="ECO:0000256" key="3">
    <source>
        <dbReference type="ARBA" id="ARBA00022741"/>
    </source>
</evidence>
<keyword evidence="2 7" id="KW-0812">Transmembrane</keyword>
<dbReference type="PANTHER" id="PTHR24221:SF248">
    <property type="entry name" value="ABC TRANSPORTER TRANSMEMBRANE REGION"/>
    <property type="match status" value="1"/>
</dbReference>
<comment type="subcellular location">
    <subcellularLocation>
        <location evidence="1">Cell membrane</location>
        <topology evidence="1">Multi-pass membrane protein</topology>
    </subcellularLocation>
</comment>
<dbReference type="RefSeq" id="WP_035916402.1">
    <property type="nucleotide sequence ID" value="NZ_CAAAJD010000039.1"/>
</dbReference>
<dbReference type="GO" id="GO:0016887">
    <property type="term" value="F:ATP hydrolysis activity"/>
    <property type="evidence" value="ECO:0007669"/>
    <property type="project" value="InterPro"/>
</dbReference>
<keyword evidence="6 7" id="KW-0472">Membrane</keyword>
<dbReference type="InterPro" id="IPR027417">
    <property type="entry name" value="P-loop_NTPase"/>
</dbReference>
<dbReference type="SUPFAM" id="SSF52540">
    <property type="entry name" value="P-loop containing nucleoside triphosphate hydrolases"/>
    <property type="match status" value="1"/>
</dbReference>
<dbReference type="Pfam" id="PF00005">
    <property type="entry name" value="ABC_tran"/>
    <property type="match status" value="1"/>
</dbReference>
<dbReference type="InterPro" id="IPR011527">
    <property type="entry name" value="ABC1_TM_dom"/>
</dbReference>
<feature type="transmembrane region" description="Helical" evidence="7">
    <location>
        <begin position="373"/>
        <end position="392"/>
    </location>
</feature>
<proteinExistence type="predicted"/>
<keyword evidence="3" id="KW-0547">Nucleotide-binding</keyword>
<reference evidence="10 11" key="1">
    <citation type="submission" date="2015-11" db="EMBL/GenBank/DDBJ databases">
        <title>Genomic analysis of 38 Legionella species identifies large and diverse effector repertoires.</title>
        <authorList>
            <person name="Burstein D."/>
            <person name="Amaro F."/>
            <person name="Zusman T."/>
            <person name="Lifshitz Z."/>
            <person name="Cohen O."/>
            <person name="Gilbert J.A."/>
            <person name="Pupko T."/>
            <person name="Shuman H.A."/>
            <person name="Segal G."/>
        </authorList>
    </citation>
    <scope>NUCLEOTIDE SEQUENCE [LARGE SCALE GENOMIC DNA]</scope>
    <source>
        <strain evidence="10 11">ATCC 49751</strain>
    </source>
</reference>
<dbReference type="InterPro" id="IPR036640">
    <property type="entry name" value="ABC1_TM_sf"/>
</dbReference>
<evidence type="ECO:0000256" key="2">
    <source>
        <dbReference type="ARBA" id="ARBA00022692"/>
    </source>
</evidence>
<dbReference type="InterPro" id="IPR003439">
    <property type="entry name" value="ABC_transporter-like_ATP-bd"/>
</dbReference>
<dbReference type="InterPro" id="IPR003593">
    <property type="entry name" value="AAA+_ATPase"/>
</dbReference>
<dbReference type="InterPro" id="IPR039421">
    <property type="entry name" value="Type_1_exporter"/>
</dbReference>
<sequence>MKNKPAYANSLMPLLDALNWQGNYRQLQESLPHFSEINSLRVFLEVFENLQFDIKNLGLSKSGIDERILPALLVTERDEVFVLLERSGFNYKLFNGQLNQLQVIEEEKFQEYFQKGTLYIFKSKEKIEISTHGGGWFWSSVKRNKALLYSALFLSFILNLLMLSTSIFVIAIYDYVINASSYVMLSEFVIGIILALVGMSLIYKIRAQHLSLLGAYFNSAIGNQIMDQLLYLAPSYTETATVGAQIARIKDFDRLREFVSGPMLNVFFDLPFILIGLSLIAFLGGSLAFIPLAALLLFLLSSYLISIKINQTILESAKNFSSLQEFLLESIESLRVIKYTNRVRDWSQRYREASAKTNLANIKLTFYDAINNTISEFILMSSGITVLAIGALKAMNGSINVGELLGIMMIVWRILSPMKSIVTSLPRLLQLNTSVHQIEKLMSLPSEATQIAQVKKGRIVFRGDIDFMRVSMRYPNAYNPSLLGVTFSIDAGSFVVITGRNGSGKTTILKVLLGLYAPQAGAILIDGQDIRQLNPIDLRSSVGYLPQNPELFFGTIESNLRLGNPVASEDDIANAAKKAGILDTILELPEQFKTKIHDQNRQNLSTSFVQSLCLARAYLRDSPILLLDEPGNTLDEVADEQLIKYLTSLHGKKTVIMVSHRPSHWRKVDKIFLMDQGQLVLQGPPNEVIPRLQIIQK</sequence>
<dbReference type="GO" id="GO:0005524">
    <property type="term" value="F:ATP binding"/>
    <property type="evidence" value="ECO:0007669"/>
    <property type="project" value="UniProtKB-KW"/>
</dbReference>
<feature type="transmembrane region" description="Helical" evidence="7">
    <location>
        <begin position="289"/>
        <end position="309"/>
    </location>
</feature>
<dbReference type="SMART" id="SM00382">
    <property type="entry name" value="AAA"/>
    <property type="match status" value="1"/>
</dbReference>
<evidence type="ECO:0000256" key="7">
    <source>
        <dbReference type="SAM" id="Phobius"/>
    </source>
</evidence>
<dbReference type="Pfam" id="PF00664">
    <property type="entry name" value="ABC_membrane"/>
    <property type="match status" value="1"/>
</dbReference>
<dbReference type="EMBL" id="LNYI01000060">
    <property type="protein sequence ID" value="KTD18584.1"/>
    <property type="molecule type" value="Genomic_DNA"/>
</dbReference>
<feature type="transmembrane region" description="Helical" evidence="7">
    <location>
        <begin position="179"/>
        <end position="203"/>
    </location>
</feature>
<dbReference type="GO" id="GO:0034040">
    <property type="term" value="F:ATPase-coupled lipid transmembrane transporter activity"/>
    <property type="evidence" value="ECO:0007669"/>
    <property type="project" value="TreeGrafter"/>
</dbReference>
<organism evidence="10 11">
    <name type="scientific">Legionella lansingensis</name>
    <dbReference type="NCBI Taxonomy" id="45067"/>
    <lineage>
        <taxon>Bacteria</taxon>
        <taxon>Pseudomonadati</taxon>
        <taxon>Pseudomonadota</taxon>
        <taxon>Gammaproteobacteria</taxon>
        <taxon>Legionellales</taxon>
        <taxon>Legionellaceae</taxon>
        <taxon>Legionella</taxon>
    </lineage>
</organism>
<dbReference type="SUPFAM" id="SSF90123">
    <property type="entry name" value="ABC transporter transmembrane region"/>
    <property type="match status" value="1"/>
</dbReference>
<comment type="caution">
    <text evidence="10">The sequence shown here is derived from an EMBL/GenBank/DDBJ whole genome shotgun (WGS) entry which is preliminary data.</text>
</comment>
<dbReference type="eggNOG" id="COG2274">
    <property type="taxonomic scope" value="Bacteria"/>
</dbReference>
<protein>
    <recommendedName>
        <fullName evidence="12">Toxin secretion ATP binding protein</fullName>
    </recommendedName>
</protein>
<dbReference type="PROSITE" id="PS50893">
    <property type="entry name" value="ABC_TRANSPORTER_2"/>
    <property type="match status" value="1"/>
</dbReference>
<dbReference type="Gene3D" id="3.40.50.300">
    <property type="entry name" value="P-loop containing nucleotide triphosphate hydrolases"/>
    <property type="match status" value="1"/>
</dbReference>
<evidence type="ECO:0000256" key="5">
    <source>
        <dbReference type="ARBA" id="ARBA00022989"/>
    </source>
</evidence>
<dbReference type="OrthoDB" id="9806127at2"/>
<dbReference type="GO" id="GO:0005886">
    <property type="term" value="C:plasma membrane"/>
    <property type="evidence" value="ECO:0007669"/>
    <property type="project" value="UniProtKB-SubCell"/>
</dbReference>
<keyword evidence="11" id="KW-1185">Reference proteome</keyword>
<dbReference type="GO" id="GO:0140359">
    <property type="term" value="F:ABC-type transporter activity"/>
    <property type="evidence" value="ECO:0007669"/>
    <property type="project" value="InterPro"/>
</dbReference>
<evidence type="ECO:0000313" key="11">
    <source>
        <dbReference type="Proteomes" id="UP000054869"/>
    </source>
</evidence>
<gene>
    <name evidence="10" type="ORF">Llan_2502</name>
</gene>
<evidence type="ECO:0000313" key="10">
    <source>
        <dbReference type="EMBL" id="KTD18584.1"/>
    </source>
</evidence>
<evidence type="ECO:0000256" key="4">
    <source>
        <dbReference type="ARBA" id="ARBA00022840"/>
    </source>
</evidence>
<feature type="domain" description="ABC transporter" evidence="8">
    <location>
        <begin position="465"/>
        <end position="695"/>
    </location>
</feature>
<dbReference type="Proteomes" id="UP000054869">
    <property type="component" value="Unassembled WGS sequence"/>
</dbReference>
<feature type="transmembrane region" description="Helical" evidence="7">
    <location>
        <begin position="146"/>
        <end position="173"/>
    </location>
</feature>
<dbReference type="AlphaFoldDB" id="A0A0W0VER5"/>
<evidence type="ECO:0000259" key="8">
    <source>
        <dbReference type="PROSITE" id="PS50893"/>
    </source>
</evidence>
<dbReference type="PROSITE" id="PS50929">
    <property type="entry name" value="ABC_TM1F"/>
    <property type="match status" value="1"/>
</dbReference>
<feature type="domain" description="ABC transmembrane type-1" evidence="9">
    <location>
        <begin position="151"/>
        <end position="430"/>
    </location>
</feature>